<evidence type="ECO:0000259" key="1">
    <source>
        <dbReference type="Pfam" id="PF13229"/>
    </source>
</evidence>
<proteinExistence type="predicted"/>
<dbReference type="AlphaFoldDB" id="X1B486"/>
<gene>
    <name evidence="2" type="ORF">S01H4_23093</name>
</gene>
<dbReference type="Pfam" id="PF13229">
    <property type="entry name" value="Beta_helix"/>
    <property type="match status" value="1"/>
</dbReference>
<feature type="non-terminal residue" evidence="2">
    <location>
        <position position="1"/>
    </location>
</feature>
<dbReference type="SUPFAM" id="SSF51126">
    <property type="entry name" value="Pectin lyase-like"/>
    <property type="match status" value="1"/>
</dbReference>
<organism evidence="2">
    <name type="scientific">marine sediment metagenome</name>
    <dbReference type="NCBI Taxonomy" id="412755"/>
    <lineage>
        <taxon>unclassified sequences</taxon>
        <taxon>metagenomes</taxon>
        <taxon>ecological metagenomes</taxon>
    </lineage>
</organism>
<feature type="domain" description="Right handed beta helix" evidence="1">
    <location>
        <begin position="67"/>
        <end position="235"/>
    </location>
</feature>
<comment type="caution">
    <text evidence="2">The sequence shown here is derived from an EMBL/GenBank/DDBJ whole genome shotgun (WGS) entry which is preliminary data.</text>
</comment>
<evidence type="ECO:0000313" key="2">
    <source>
        <dbReference type="EMBL" id="GAG89885.1"/>
    </source>
</evidence>
<sequence length="322" mass="35113">SILAQFPGVDPNKEEVEINVRQTVFFPEKQGLNYITVRGFTMSQAATPWAPPTTEQLGLIGPHWSKGWIIENNTISHSMCVGISLGLGDVGLSVIGTGIGYTKLANYVVDEGIWTKAKIGGHVVKGNRISHCEQAGIVSSFGAAFSLIEGNEISDIHVRERFTGMEMCGIKLHSAVDVVIRNNCVYNTGFRARGIWLDWMGQGAIIRDNLVFNTGAPALYLEVNHGAILVANNILLSDISLSNRSRGTAFVHNLFAGQCVIGNTTRITPYMEPHSTTIAGMHENYNGDDRFYNNIFATPAKNGQSVLNEEVRRPNKPGRLAA</sequence>
<feature type="non-terminal residue" evidence="2">
    <location>
        <position position="322"/>
    </location>
</feature>
<name>X1B486_9ZZZZ</name>
<dbReference type="InterPro" id="IPR012334">
    <property type="entry name" value="Pectin_lyas_fold"/>
</dbReference>
<dbReference type="EMBL" id="BART01010672">
    <property type="protein sequence ID" value="GAG89885.1"/>
    <property type="molecule type" value="Genomic_DNA"/>
</dbReference>
<accession>X1B486</accession>
<dbReference type="InterPro" id="IPR011050">
    <property type="entry name" value="Pectin_lyase_fold/virulence"/>
</dbReference>
<reference evidence="2" key="1">
    <citation type="journal article" date="2014" name="Front. Microbiol.">
        <title>High frequency of phylogenetically diverse reductive dehalogenase-homologous genes in deep subseafloor sedimentary metagenomes.</title>
        <authorList>
            <person name="Kawai M."/>
            <person name="Futagami T."/>
            <person name="Toyoda A."/>
            <person name="Takaki Y."/>
            <person name="Nishi S."/>
            <person name="Hori S."/>
            <person name="Arai W."/>
            <person name="Tsubouchi T."/>
            <person name="Morono Y."/>
            <person name="Uchiyama I."/>
            <person name="Ito T."/>
            <person name="Fujiyama A."/>
            <person name="Inagaki F."/>
            <person name="Takami H."/>
        </authorList>
    </citation>
    <scope>NUCLEOTIDE SEQUENCE</scope>
    <source>
        <strain evidence="2">Expedition CK06-06</strain>
    </source>
</reference>
<protein>
    <recommendedName>
        <fullName evidence="1">Right handed beta helix domain-containing protein</fullName>
    </recommendedName>
</protein>
<dbReference type="InterPro" id="IPR039448">
    <property type="entry name" value="Beta_helix"/>
</dbReference>
<dbReference type="Gene3D" id="2.160.20.10">
    <property type="entry name" value="Single-stranded right-handed beta-helix, Pectin lyase-like"/>
    <property type="match status" value="1"/>
</dbReference>